<evidence type="ECO:0000313" key="4">
    <source>
        <dbReference type="Proteomes" id="UP001140293"/>
    </source>
</evidence>
<gene>
    <name evidence="3" type="ORF">H7I41_28505</name>
</gene>
<evidence type="ECO:0000256" key="1">
    <source>
        <dbReference type="SAM" id="MobiDB-lite"/>
    </source>
</evidence>
<dbReference type="EMBL" id="JACKSJ010000257">
    <property type="protein sequence ID" value="MCV7173870.1"/>
    <property type="molecule type" value="Genomic_DNA"/>
</dbReference>
<evidence type="ECO:0000256" key="2">
    <source>
        <dbReference type="SAM" id="Phobius"/>
    </source>
</evidence>
<accession>A0A9X2YT57</accession>
<dbReference type="Proteomes" id="UP001140293">
    <property type="component" value="Unassembled WGS sequence"/>
</dbReference>
<evidence type="ECO:0000313" key="3">
    <source>
        <dbReference type="EMBL" id="MCV7173870.1"/>
    </source>
</evidence>
<reference evidence="3" key="1">
    <citation type="submission" date="2020-07" db="EMBL/GenBank/DDBJ databases">
        <authorList>
            <person name="Pettersson B.M.F."/>
            <person name="Behra P.R.K."/>
            <person name="Ramesh M."/>
            <person name="Das S."/>
            <person name="Dasgupta S."/>
            <person name="Kirsebom L.A."/>
        </authorList>
    </citation>
    <scope>NUCLEOTIDE SEQUENCE</scope>
    <source>
        <strain evidence="3">DSM 44615</strain>
    </source>
</reference>
<protein>
    <submittedName>
        <fullName evidence="3">Uncharacterized protein</fullName>
    </submittedName>
</protein>
<organism evidence="3 4">
    <name type="scientific">[Mycobacterium] manitobense</name>
    <dbReference type="NCBI Taxonomy" id="190147"/>
    <lineage>
        <taxon>Bacteria</taxon>
        <taxon>Bacillati</taxon>
        <taxon>Actinomycetota</taxon>
        <taxon>Actinomycetes</taxon>
        <taxon>Mycobacteriales</taxon>
        <taxon>Mycobacteriaceae</taxon>
        <taxon>Mycolicibacterium</taxon>
    </lineage>
</organism>
<sequence length="130" mass="14336">MPNSDDENAALRSFLEAQQMIEEHRRRETRQNWGIVAFVVGLGAFLLWAYVASRPAEAPPSPRTTYPTGQYQTPARTQDPRANDSDGDGISNIADPHPSDADWDDDGVKDGIDPSVPDPYPGSQTNDERP</sequence>
<feature type="region of interest" description="Disordered" evidence="1">
    <location>
        <begin position="56"/>
        <end position="130"/>
    </location>
</feature>
<keyword evidence="4" id="KW-1185">Reference proteome</keyword>
<dbReference type="AlphaFoldDB" id="A0A9X2YT57"/>
<name>A0A9X2YT57_9MYCO</name>
<comment type="caution">
    <text evidence="3">The sequence shown here is derived from an EMBL/GenBank/DDBJ whole genome shotgun (WGS) entry which is preliminary data.</text>
</comment>
<reference evidence="3" key="2">
    <citation type="journal article" date="2022" name="BMC Genomics">
        <title>Comparative genome analysis of mycobacteria focusing on tRNA and non-coding RNA.</title>
        <authorList>
            <person name="Behra P.R.K."/>
            <person name="Pettersson B.M.F."/>
            <person name="Ramesh M."/>
            <person name="Das S."/>
            <person name="Dasgupta S."/>
            <person name="Kirsebom L.A."/>
        </authorList>
    </citation>
    <scope>NUCLEOTIDE SEQUENCE</scope>
    <source>
        <strain evidence="3">DSM 44615</strain>
    </source>
</reference>
<keyword evidence="2" id="KW-1133">Transmembrane helix</keyword>
<proteinExistence type="predicted"/>
<feature type="transmembrane region" description="Helical" evidence="2">
    <location>
        <begin position="33"/>
        <end position="51"/>
    </location>
</feature>
<dbReference type="RefSeq" id="WP_264016044.1">
    <property type="nucleotide sequence ID" value="NZ_JACKSJ010000257.1"/>
</dbReference>
<keyword evidence="2" id="KW-0472">Membrane</keyword>
<feature type="compositionally biased region" description="Polar residues" evidence="1">
    <location>
        <begin position="64"/>
        <end position="76"/>
    </location>
</feature>
<keyword evidence="2" id="KW-0812">Transmembrane</keyword>